<organism evidence="1 2">
    <name type="scientific">Vespula vulgaris</name>
    <name type="common">Yellow jacket</name>
    <name type="synonym">Wasp</name>
    <dbReference type="NCBI Taxonomy" id="7454"/>
    <lineage>
        <taxon>Eukaryota</taxon>
        <taxon>Metazoa</taxon>
        <taxon>Ecdysozoa</taxon>
        <taxon>Arthropoda</taxon>
        <taxon>Hexapoda</taxon>
        <taxon>Insecta</taxon>
        <taxon>Pterygota</taxon>
        <taxon>Neoptera</taxon>
        <taxon>Endopterygota</taxon>
        <taxon>Hymenoptera</taxon>
        <taxon>Apocrita</taxon>
        <taxon>Aculeata</taxon>
        <taxon>Vespoidea</taxon>
        <taxon>Vespidae</taxon>
        <taxon>Vespinae</taxon>
        <taxon>Vespula</taxon>
    </lineage>
</organism>
<name>A0A834MV93_VESVU</name>
<evidence type="ECO:0000313" key="2">
    <source>
        <dbReference type="Proteomes" id="UP000614350"/>
    </source>
</evidence>
<proteinExistence type="predicted"/>
<accession>A0A834MV93</accession>
<keyword evidence="2" id="KW-1185">Reference proteome</keyword>
<comment type="caution">
    <text evidence="1">The sequence shown here is derived from an EMBL/GenBank/DDBJ whole genome shotgun (WGS) entry which is preliminary data.</text>
</comment>
<gene>
    <name evidence="1" type="ORF">HZH66_012035</name>
</gene>
<protein>
    <submittedName>
        <fullName evidence="1">Uncharacterized protein</fullName>
    </submittedName>
</protein>
<dbReference type="AlphaFoldDB" id="A0A834MV93"/>
<dbReference type="Proteomes" id="UP000614350">
    <property type="component" value="Unassembled WGS sequence"/>
</dbReference>
<evidence type="ECO:0000313" key="1">
    <source>
        <dbReference type="EMBL" id="KAF7384949.1"/>
    </source>
</evidence>
<dbReference type="EMBL" id="JACSEA010000015">
    <property type="protein sequence ID" value="KAF7384949.1"/>
    <property type="molecule type" value="Genomic_DNA"/>
</dbReference>
<sequence length="76" mass="8443">MMSAALDEDFIPRMCVTKNPREFDGRMRCRLEGTTPVRDLVSRSSCSPGIREEKPPVRRCTSDVAALTAPYPATVV</sequence>
<reference evidence="1" key="1">
    <citation type="journal article" date="2020" name="G3 (Bethesda)">
        <title>High-Quality Assemblies for Three Invasive Social Wasps from the &lt;i&gt;Vespula&lt;/i&gt; Genus.</title>
        <authorList>
            <person name="Harrop T.W.R."/>
            <person name="Guhlin J."/>
            <person name="McLaughlin G.M."/>
            <person name="Permina E."/>
            <person name="Stockwell P."/>
            <person name="Gilligan J."/>
            <person name="Le Lec M.F."/>
            <person name="Gruber M.A.M."/>
            <person name="Quinn O."/>
            <person name="Lovegrove M."/>
            <person name="Duncan E.J."/>
            <person name="Remnant E.J."/>
            <person name="Van Eeckhoven J."/>
            <person name="Graham B."/>
            <person name="Knapp R.A."/>
            <person name="Langford K.W."/>
            <person name="Kronenberg Z."/>
            <person name="Press M.O."/>
            <person name="Eacker S.M."/>
            <person name="Wilson-Rankin E.E."/>
            <person name="Purcell J."/>
            <person name="Lester P.J."/>
            <person name="Dearden P.K."/>
        </authorList>
    </citation>
    <scope>NUCLEOTIDE SEQUENCE</scope>
    <source>
        <strain evidence="1">Marl-1</strain>
    </source>
</reference>